<dbReference type="SFLD" id="SFLDG01129">
    <property type="entry name" value="C1.5:_HAD__Beta-PGM__Phosphata"/>
    <property type="match status" value="1"/>
</dbReference>
<evidence type="ECO:0000313" key="8">
    <source>
        <dbReference type="EMBL" id="PXX81116.1"/>
    </source>
</evidence>
<proteinExistence type="inferred from homology"/>
<dbReference type="GO" id="GO:0008961">
    <property type="term" value="F:phosphatidylglycerol-prolipoprotein diacylglyceryl transferase activity"/>
    <property type="evidence" value="ECO:0007669"/>
    <property type="project" value="UniProtKB-UniRule"/>
</dbReference>
<evidence type="ECO:0000256" key="2">
    <source>
        <dbReference type="ARBA" id="ARBA00022475"/>
    </source>
</evidence>
<comment type="subcellular location">
    <subcellularLocation>
        <location evidence="7">Cell membrane</location>
        <topology evidence="7">Multi-pass membrane protein</topology>
    </subcellularLocation>
</comment>
<dbReference type="SFLD" id="SFLDS00003">
    <property type="entry name" value="Haloacid_Dehalogenase"/>
    <property type="match status" value="1"/>
</dbReference>
<dbReference type="GO" id="GO:0005886">
    <property type="term" value="C:plasma membrane"/>
    <property type="evidence" value="ECO:0007669"/>
    <property type="project" value="UniProtKB-SubCell"/>
</dbReference>
<dbReference type="UniPathway" id="UPA00664"/>
<evidence type="ECO:0000256" key="7">
    <source>
        <dbReference type="HAMAP-Rule" id="MF_01147"/>
    </source>
</evidence>
<evidence type="ECO:0000256" key="3">
    <source>
        <dbReference type="ARBA" id="ARBA00022679"/>
    </source>
</evidence>
<dbReference type="RefSeq" id="WP_022938631.1">
    <property type="nucleotide sequence ID" value="NZ_CABKRQ010000006.1"/>
</dbReference>
<sequence>MQFFPTSKIFLSFGSLHITWYAIFSLTGALVTYYLSQRTLKKMGYKESLGEDYFIMMLPIAYIGARIWYCLFEWKQYIADPISIFYVWEGGLAFHGGVIAAVIFGWFFLKKRNVDARRFADACAPNLLIGQAIGRWGNFVNQEAFGGVVSESFFNHFPAFIKEGMFIDGAYRMPTYLFEGVGNLIGFILIYFGFKKYGRKKRGDMAYAYIVWYGVVRFFVEGLRTDSLMMGPIRVAQLISICGIILGVLGLLGVYDKLFANIWPFKKVKPVVLFDLDGTLLDTEALIADSFRHVFAIYRPDYVLTTADLKGFLGPTLKESFEKYIPEVNSDELIAEYRKFNLAHHDEYVKPFYGVEEVLRTLKEEDYDIGVVSNKTVQTVTHGLEYCGLKDYFPVIVGCEQLNKVKPDPEGLIKACAELYRSIDNVVYVGDSVGDIKTCKNMSAFSVAASFDKTRREELQAAKPCVLITSMPQLLDILKEDHEWSDFTTL</sequence>
<evidence type="ECO:0000256" key="1">
    <source>
        <dbReference type="ARBA" id="ARBA00007150"/>
    </source>
</evidence>
<feature type="transmembrane region" description="Helical" evidence="7">
    <location>
        <begin position="175"/>
        <end position="194"/>
    </location>
</feature>
<dbReference type="Gene3D" id="1.10.150.240">
    <property type="entry name" value="Putative phosphatase, domain 2"/>
    <property type="match status" value="1"/>
</dbReference>
<evidence type="ECO:0000313" key="9">
    <source>
        <dbReference type="Proteomes" id="UP000247612"/>
    </source>
</evidence>
<organism evidence="8 9">
    <name type="scientific">Dielma fastidiosa</name>
    <dbReference type="NCBI Taxonomy" id="1034346"/>
    <lineage>
        <taxon>Bacteria</taxon>
        <taxon>Bacillati</taxon>
        <taxon>Bacillota</taxon>
        <taxon>Erysipelotrichia</taxon>
        <taxon>Erysipelotrichales</taxon>
        <taxon>Erysipelotrichaceae</taxon>
        <taxon>Dielma</taxon>
    </lineage>
</organism>
<feature type="transmembrane region" description="Helical" evidence="7">
    <location>
        <begin position="9"/>
        <end position="33"/>
    </location>
</feature>
<feature type="transmembrane region" description="Helical" evidence="7">
    <location>
        <begin position="206"/>
        <end position="223"/>
    </location>
</feature>
<dbReference type="NCBIfam" id="TIGR01549">
    <property type="entry name" value="HAD-SF-IA-v1"/>
    <property type="match status" value="1"/>
</dbReference>
<dbReference type="Gene3D" id="3.40.50.1000">
    <property type="entry name" value="HAD superfamily/HAD-like"/>
    <property type="match status" value="1"/>
</dbReference>
<evidence type="ECO:0000256" key="6">
    <source>
        <dbReference type="ARBA" id="ARBA00023136"/>
    </source>
</evidence>
<dbReference type="InterPro" id="IPR001640">
    <property type="entry name" value="Lgt"/>
</dbReference>
<dbReference type="Pfam" id="PF01790">
    <property type="entry name" value="LGT"/>
    <property type="match status" value="1"/>
</dbReference>
<comment type="caution">
    <text evidence="8">The sequence shown here is derived from an EMBL/GenBank/DDBJ whole genome shotgun (WGS) entry which is preliminary data.</text>
</comment>
<dbReference type="Proteomes" id="UP000247612">
    <property type="component" value="Unassembled WGS sequence"/>
</dbReference>
<dbReference type="EC" id="2.5.1.145" evidence="7"/>
<dbReference type="STRING" id="1034346.GCA_000313565_02328"/>
<dbReference type="PANTHER" id="PTHR30589:SF0">
    <property type="entry name" value="PHOSPHATIDYLGLYCEROL--PROLIPOPROTEIN DIACYLGLYCERYL TRANSFERASE"/>
    <property type="match status" value="1"/>
</dbReference>
<keyword evidence="4 7" id="KW-0812">Transmembrane</keyword>
<accession>A0A318KZN3</accession>
<name>A0A318KZN3_9FIRM</name>
<keyword evidence="9" id="KW-1185">Reference proteome</keyword>
<feature type="transmembrane region" description="Helical" evidence="7">
    <location>
        <begin position="235"/>
        <end position="255"/>
    </location>
</feature>
<dbReference type="OrthoDB" id="871140at2"/>
<feature type="binding site" evidence="7">
    <location>
        <position position="135"/>
    </location>
    <ligand>
        <name>a 1,2-diacyl-sn-glycero-3-phospho-(1'-sn-glycerol)</name>
        <dbReference type="ChEBI" id="CHEBI:64716"/>
    </ligand>
</feature>
<dbReference type="HAMAP" id="MF_01147">
    <property type="entry name" value="Lgt"/>
    <property type="match status" value="1"/>
</dbReference>
<comment type="function">
    <text evidence="7">Catalyzes the transfer of the diacylglyceryl group from phosphatidylglycerol to the sulfhydryl group of the N-terminal cysteine of a prolipoprotein, the first step in the formation of mature lipoproteins.</text>
</comment>
<evidence type="ECO:0000256" key="5">
    <source>
        <dbReference type="ARBA" id="ARBA00022989"/>
    </source>
</evidence>
<feature type="transmembrane region" description="Helical" evidence="7">
    <location>
        <begin position="84"/>
        <end position="109"/>
    </location>
</feature>
<comment type="similarity">
    <text evidence="1 7">Belongs to the Lgt family.</text>
</comment>
<dbReference type="InterPro" id="IPR006439">
    <property type="entry name" value="HAD-SF_hydro_IA"/>
</dbReference>
<feature type="transmembrane region" description="Helical" evidence="7">
    <location>
        <begin position="53"/>
        <end position="72"/>
    </location>
</feature>
<dbReference type="EMBL" id="QJKH01000002">
    <property type="protein sequence ID" value="PXX81116.1"/>
    <property type="molecule type" value="Genomic_DNA"/>
</dbReference>
<dbReference type="Pfam" id="PF13419">
    <property type="entry name" value="HAD_2"/>
    <property type="match status" value="1"/>
</dbReference>
<dbReference type="GO" id="GO:0042158">
    <property type="term" value="P:lipoprotein biosynthetic process"/>
    <property type="evidence" value="ECO:0007669"/>
    <property type="project" value="UniProtKB-UniRule"/>
</dbReference>
<dbReference type="SUPFAM" id="SSF56784">
    <property type="entry name" value="HAD-like"/>
    <property type="match status" value="1"/>
</dbReference>
<evidence type="ECO:0000256" key="4">
    <source>
        <dbReference type="ARBA" id="ARBA00022692"/>
    </source>
</evidence>
<keyword evidence="5 7" id="KW-1133">Transmembrane helix</keyword>
<keyword evidence="6 7" id="KW-0472">Membrane</keyword>
<dbReference type="InterPro" id="IPR041492">
    <property type="entry name" value="HAD_2"/>
</dbReference>
<gene>
    <name evidence="7" type="primary">lgt</name>
    <name evidence="8" type="ORF">DES51_102237</name>
</gene>
<dbReference type="AlphaFoldDB" id="A0A318KZN3"/>
<dbReference type="InterPro" id="IPR023198">
    <property type="entry name" value="PGP-like_dom2"/>
</dbReference>
<dbReference type="PROSITE" id="PS01311">
    <property type="entry name" value="LGT"/>
    <property type="match status" value="1"/>
</dbReference>
<keyword evidence="2 7" id="KW-1003">Cell membrane</keyword>
<dbReference type="PANTHER" id="PTHR30589">
    <property type="entry name" value="PROLIPOPROTEIN DIACYLGLYCERYL TRANSFERASE"/>
    <property type="match status" value="1"/>
</dbReference>
<protein>
    <recommendedName>
        <fullName evidence="7">Phosphatidylglycerol--prolipoprotein diacylglyceryl transferase</fullName>
        <ecNumber evidence="7">2.5.1.145</ecNumber>
    </recommendedName>
</protein>
<dbReference type="InterPro" id="IPR036412">
    <property type="entry name" value="HAD-like_sf"/>
</dbReference>
<dbReference type="InterPro" id="IPR023214">
    <property type="entry name" value="HAD_sf"/>
</dbReference>
<comment type="catalytic activity">
    <reaction evidence="7">
        <text>L-cysteinyl-[prolipoprotein] + a 1,2-diacyl-sn-glycero-3-phospho-(1'-sn-glycerol) = an S-1,2-diacyl-sn-glyceryl-L-cysteinyl-[prolipoprotein] + sn-glycerol 1-phosphate + H(+)</text>
        <dbReference type="Rhea" id="RHEA:56712"/>
        <dbReference type="Rhea" id="RHEA-COMP:14679"/>
        <dbReference type="Rhea" id="RHEA-COMP:14680"/>
        <dbReference type="ChEBI" id="CHEBI:15378"/>
        <dbReference type="ChEBI" id="CHEBI:29950"/>
        <dbReference type="ChEBI" id="CHEBI:57685"/>
        <dbReference type="ChEBI" id="CHEBI:64716"/>
        <dbReference type="ChEBI" id="CHEBI:140658"/>
        <dbReference type="EC" id="2.5.1.145"/>
    </reaction>
</comment>
<keyword evidence="3 7" id="KW-0808">Transferase</keyword>
<dbReference type="NCBIfam" id="TIGR00544">
    <property type="entry name" value="lgt"/>
    <property type="match status" value="1"/>
</dbReference>
<reference evidence="8 9" key="1">
    <citation type="submission" date="2018-05" db="EMBL/GenBank/DDBJ databases">
        <title>Genomic Encyclopedia of Type Strains, Phase IV (KMG-IV): sequencing the most valuable type-strain genomes for metagenomic binning, comparative biology and taxonomic classification.</title>
        <authorList>
            <person name="Goeker M."/>
        </authorList>
    </citation>
    <scope>NUCLEOTIDE SEQUENCE [LARGE SCALE GENOMIC DNA]</scope>
    <source>
        <strain evidence="8 9">JC118</strain>
    </source>
</reference>
<keyword evidence="8" id="KW-0449">Lipoprotein</keyword>
<comment type="pathway">
    <text evidence="7">Protein modification; lipoprotein biosynthesis (diacylglyceryl transfer).</text>
</comment>